<sequence length="221" mass="25855">MQSRPEDYTHHARKPEVGESRGVYILLRTDQRSRLSFETFIYCNYGRPGVGTMFAKTMKSYLNEHALRLVVDDQWFIAFFRQKTWKRFRNHTDKLLRSVKQPTYFSVKRFSKDMKEFQPVWYQNGQAQGPHSYLNETKGPVDGDVEEWYEKVRGLDVAKAIKSGLHYEKTSIPMGPNAWGRGSRVVRIEEGKQKASDAPFFEAPWLYLFEAQAISPKTDKD</sequence>
<evidence type="ECO:0000313" key="1">
    <source>
        <dbReference type="EMBL" id="KAF2451180.1"/>
    </source>
</evidence>
<dbReference type="EMBL" id="MU001492">
    <property type="protein sequence ID" value="KAF2451180.1"/>
    <property type="molecule type" value="Genomic_DNA"/>
</dbReference>
<accession>A0A9P4PTQ0</accession>
<dbReference type="Proteomes" id="UP000799764">
    <property type="component" value="Unassembled WGS sequence"/>
</dbReference>
<dbReference type="AlphaFoldDB" id="A0A9P4PTQ0"/>
<proteinExistence type="predicted"/>
<organism evidence="1 2">
    <name type="scientific">Karstenula rhodostoma CBS 690.94</name>
    <dbReference type="NCBI Taxonomy" id="1392251"/>
    <lineage>
        <taxon>Eukaryota</taxon>
        <taxon>Fungi</taxon>
        <taxon>Dikarya</taxon>
        <taxon>Ascomycota</taxon>
        <taxon>Pezizomycotina</taxon>
        <taxon>Dothideomycetes</taxon>
        <taxon>Pleosporomycetidae</taxon>
        <taxon>Pleosporales</taxon>
        <taxon>Massarineae</taxon>
        <taxon>Didymosphaeriaceae</taxon>
        <taxon>Karstenula</taxon>
    </lineage>
</organism>
<comment type="caution">
    <text evidence="1">The sequence shown here is derived from an EMBL/GenBank/DDBJ whole genome shotgun (WGS) entry which is preliminary data.</text>
</comment>
<protein>
    <submittedName>
        <fullName evidence="1">Uncharacterized protein</fullName>
    </submittedName>
</protein>
<gene>
    <name evidence="1" type="ORF">P171DRAFT_437959</name>
</gene>
<reference evidence="1" key="1">
    <citation type="journal article" date="2020" name="Stud. Mycol.">
        <title>101 Dothideomycetes genomes: a test case for predicting lifestyles and emergence of pathogens.</title>
        <authorList>
            <person name="Haridas S."/>
            <person name="Albert R."/>
            <person name="Binder M."/>
            <person name="Bloem J."/>
            <person name="Labutti K."/>
            <person name="Salamov A."/>
            <person name="Andreopoulos B."/>
            <person name="Baker S."/>
            <person name="Barry K."/>
            <person name="Bills G."/>
            <person name="Bluhm B."/>
            <person name="Cannon C."/>
            <person name="Castanera R."/>
            <person name="Culley D."/>
            <person name="Daum C."/>
            <person name="Ezra D."/>
            <person name="Gonzalez J."/>
            <person name="Henrissat B."/>
            <person name="Kuo A."/>
            <person name="Liang C."/>
            <person name="Lipzen A."/>
            <person name="Lutzoni F."/>
            <person name="Magnuson J."/>
            <person name="Mondo S."/>
            <person name="Nolan M."/>
            <person name="Ohm R."/>
            <person name="Pangilinan J."/>
            <person name="Park H.-J."/>
            <person name="Ramirez L."/>
            <person name="Alfaro M."/>
            <person name="Sun H."/>
            <person name="Tritt A."/>
            <person name="Yoshinaga Y."/>
            <person name="Zwiers L.-H."/>
            <person name="Turgeon B."/>
            <person name="Goodwin S."/>
            <person name="Spatafora J."/>
            <person name="Crous P."/>
            <person name="Grigoriev I."/>
        </authorList>
    </citation>
    <scope>NUCLEOTIDE SEQUENCE</scope>
    <source>
        <strain evidence="1">CBS 690.94</strain>
    </source>
</reference>
<evidence type="ECO:0000313" key="2">
    <source>
        <dbReference type="Proteomes" id="UP000799764"/>
    </source>
</evidence>
<keyword evidence="2" id="KW-1185">Reference proteome</keyword>
<name>A0A9P4PTQ0_9PLEO</name>